<keyword evidence="4" id="KW-1185">Reference proteome</keyword>
<dbReference type="AlphaFoldDB" id="A0A8A3PBC1"/>
<sequence length="383" mass="43361">MENDLNVVLAEIRAELNRQREEIAFLRSMALERFAAPAHASTRPKPCLPDPEKFGGNTHKFDTWLPSIRAKLQVDGAAIGDSTAQFYYVYLNLESQVQAMVLPQLSLDSAAPLDHNTILDQLSRVYNNPNKVQEAEDRLYALKQGTDSLHTYIAKFERTLYEARGQSWPDSNKISTFRNGLNSTLRNRLSQQLTLPRSYTEFVQVMQQLAARMSMPSGSTPNPTPVQILPRHHSTNHHDPMDVSQINSINVLDVAPDPFPTLPRLEHFVTRIRAPEFTPKERALFRKQNKCVRCGSPHHWVKQCNLSPHSGMVDAPILAGIEFAKTRSLRSSSPSITEEELERIDREGLGTILDGRYLDERIELAAEATDAWHLAETQFESEI</sequence>
<evidence type="ECO:0000256" key="1">
    <source>
        <dbReference type="SAM" id="Coils"/>
    </source>
</evidence>
<dbReference type="EMBL" id="CP063407">
    <property type="protein sequence ID" value="QSZ32406.1"/>
    <property type="molecule type" value="Genomic_DNA"/>
</dbReference>
<dbReference type="OrthoDB" id="3557951at2759"/>
<organism evidence="3 4">
    <name type="scientific">Monilinia vaccinii-corymbosi</name>
    <dbReference type="NCBI Taxonomy" id="61207"/>
    <lineage>
        <taxon>Eukaryota</taxon>
        <taxon>Fungi</taxon>
        <taxon>Dikarya</taxon>
        <taxon>Ascomycota</taxon>
        <taxon>Pezizomycotina</taxon>
        <taxon>Leotiomycetes</taxon>
        <taxon>Helotiales</taxon>
        <taxon>Sclerotiniaceae</taxon>
        <taxon>Monilinia</taxon>
    </lineage>
</organism>
<dbReference type="Pfam" id="PF03732">
    <property type="entry name" value="Retrotrans_gag"/>
    <property type="match status" value="1"/>
</dbReference>
<feature type="coiled-coil region" evidence="1">
    <location>
        <begin position="2"/>
        <end position="29"/>
    </location>
</feature>
<evidence type="ECO:0000259" key="2">
    <source>
        <dbReference type="Pfam" id="PF03732"/>
    </source>
</evidence>
<name>A0A8A3PBC1_9HELO</name>
<accession>A0A8A3PBC1</accession>
<dbReference type="InterPro" id="IPR005162">
    <property type="entry name" value="Retrotrans_gag_dom"/>
</dbReference>
<evidence type="ECO:0000313" key="4">
    <source>
        <dbReference type="Proteomes" id="UP000672032"/>
    </source>
</evidence>
<feature type="domain" description="Retrotransposon gag" evidence="2">
    <location>
        <begin position="119"/>
        <end position="182"/>
    </location>
</feature>
<proteinExistence type="predicted"/>
<dbReference type="Proteomes" id="UP000672032">
    <property type="component" value="Chromosome 3"/>
</dbReference>
<evidence type="ECO:0000313" key="3">
    <source>
        <dbReference type="EMBL" id="QSZ32406.1"/>
    </source>
</evidence>
<reference evidence="3" key="1">
    <citation type="submission" date="2020-10" db="EMBL/GenBank/DDBJ databases">
        <title>Genome Sequence of Monilinia vaccinii-corymbosi Sheds Light on Mummy Berry Disease Infection of Blueberry and Mating Type.</title>
        <authorList>
            <person name="Yow A.G."/>
            <person name="Zhang Y."/>
            <person name="Bansal K."/>
            <person name="Eacker S.M."/>
            <person name="Sullivan S."/>
            <person name="Liachko I."/>
            <person name="Cubeta M.A."/>
            <person name="Rollins J.A."/>
            <person name="Ashrafi H."/>
        </authorList>
    </citation>
    <scope>NUCLEOTIDE SEQUENCE</scope>
    <source>
        <strain evidence="3">RL-1</strain>
    </source>
</reference>
<protein>
    <recommendedName>
        <fullName evidence="2">Retrotransposon gag domain-containing protein</fullName>
    </recommendedName>
</protein>
<gene>
    <name evidence="3" type="ORF">DSL72_001980</name>
</gene>
<keyword evidence="1" id="KW-0175">Coiled coil</keyword>